<reference evidence="1" key="2">
    <citation type="journal article" date="2021" name="PeerJ">
        <title>Extensive microbial diversity within the chicken gut microbiome revealed by metagenomics and culture.</title>
        <authorList>
            <person name="Gilroy R."/>
            <person name="Ravi A."/>
            <person name="Getino M."/>
            <person name="Pursley I."/>
            <person name="Horton D.L."/>
            <person name="Alikhan N.F."/>
            <person name="Baker D."/>
            <person name="Gharbi K."/>
            <person name="Hall N."/>
            <person name="Watson M."/>
            <person name="Adriaenssens E.M."/>
            <person name="Foster-Nyarko E."/>
            <person name="Jarju S."/>
            <person name="Secka A."/>
            <person name="Antonio M."/>
            <person name="Oren A."/>
            <person name="Chaudhuri R.R."/>
            <person name="La Ragione R."/>
            <person name="Hildebrand F."/>
            <person name="Pallen M.J."/>
        </authorList>
    </citation>
    <scope>NUCLEOTIDE SEQUENCE</scope>
    <source>
        <strain evidence="1">D5-748</strain>
    </source>
</reference>
<sequence length="79" mass="8548">MPLAKAETLTSSDGYYEARLQLRPDGDVIILVQATMPDGNGPAVEAKSVYAWRSGLYDSGIDAYCANMAPIYISRAPLH</sequence>
<dbReference type="EMBL" id="JADIMO010000081">
    <property type="protein sequence ID" value="MBO8445276.1"/>
    <property type="molecule type" value="Genomic_DNA"/>
</dbReference>
<evidence type="ECO:0000313" key="2">
    <source>
        <dbReference type="Proteomes" id="UP000823619"/>
    </source>
</evidence>
<protein>
    <submittedName>
        <fullName evidence="1">Uncharacterized protein</fullName>
    </submittedName>
</protein>
<dbReference type="Proteomes" id="UP000823619">
    <property type="component" value="Unassembled WGS sequence"/>
</dbReference>
<gene>
    <name evidence="1" type="ORF">IAC23_06245</name>
</gene>
<dbReference type="AlphaFoldDB" id="A0A9D9HBD7"/>
<proteinExistence type="predicted"/>
<name>A0A9D9HBD7_9BACT</name>
<organism evidence="1 2">
    <name type="scientific">Candidatus Cryptobacteroides merdavium</name>
    <dbReference type="NCBI Taxonomy" id="2840769"/>
    <lineage>
        <taxon>Bacteria</taxon>
        <taxon>Pseudomonadati</taxon>
        <taxon>Bacteroidota</taxon>
        <taxon>Bacteroidia</taxon>
        <taxon>Bacteroidales</taxon>
        <taxon>Candidatus Cryptobacteroides</taxon>
    </lineage>
</organism>
<comment type="caution">
    <text evidence="1">The sequence shown here is derived from an EMBL/GenBank/DDBJ whole genome shotgun (WGS) entry which is preliminary data.</text>
</comment>
<accession>A0A9D9HBD7</accession>
<reference evidence="1" key="1">
    <citation type="submission" date="2020-10" db="EMBL/GenBank/DDBJ databases">
        <authorList>
            <person name="Gilroy R."/>
        </authorList>
    </citation>
    <scope>NUCLEOTIDE SEQUENCE</scope>
    <source>
        <strain evidence="1">D5-748</strain>
    </source>
</reference>
<evidence type="ECO:0000313" key="1">
    <source>
        <dbReference type="EMBL" id="MBO8445276.1"/>
    </source>
</evidence>